<comment type="caution">
    <text evidence="1">The sequence shown here is derived from an EMBL/GenBank/DDBJ whole genome shotgun (WGS) entry which is preliminary data.</text>
</comment>
<organism evidence="1 2">
    <name type="scientific">Bauhinia variegata</name>
    <name type="common">Purple orchid tree</name>
    <name type="synonym">Phanera variegata</name>
    <dbReference type="NCBI Taxonomy" id="167791"/>
    <lineage>
        <taxon>Eukaryota</taxon>
        <taxon>Viridiplantae</taxon>
        <taxon>Streptophyta</taxon>
        <taxon>Embryophyta</taxon>
        <taxon>Tracheophyta</taxon>
        <taxon>Spermatophyta</taxon>
        <taxon>Magnoliopsida</taxon>
        <taxon>eudicotyledons</taxon>
        <taxon>Gunneridae</taxon>
        <taxon>Pentapetalae</taxon>
        <taxon>rosids</taxon>
        <taxon>fabids</taxon>
        <taxon>Fabales</taxon>
        <taxon>Fabaceae</taxon>
        <taxon>Cercidoideae</taxon>
        <taxon>Cercideae</taxon>
        <taxon>Bauhiniinae</taxon>
        <taxon>Bauhinia</taxon>
    </lineage>
</organism>
<accession>A0ACB9PM50</accession>
<name>A0ACB9PM50_BAUVA</name>
<reference evidence="1 2" key="1">
    <citation type="journal article" date="2022" name="DNA Res.">
        <title>Chromosomal-level genome assembly of the orchid tree Bauhinia variegata (Leguminosae; Cercidoideae) supports the allotetraploid origin hypothesis of Bauhinia.</title>
        <authorList>
            <person name="Zhong Y."/>
            <person name="Chen Y."/>
            <person name="Zheng D."/>
            <person name="Pang J."/>
            <person name="Liu Y."/>
            <person name="Luo S."/>
            <person name="Meng S."/>
            <person name="Qian L."/>
            <person name="Wei D."/>
            <person name="Dai S."/>
            <person name="Zhou R."/>
        </authorList>
    </citation>
    <scope>NUCLEOTIDE SEQUENCE [LARGE SCALE GENOMIC DNA]</scope>
    <source>
        <strain evidence="1">BV-YZ2020</strain>
    </source>
</reference>
<dbReference type="EMBL" id="CM039429">
    <property type="protein sequence ID" value="KAI4349127.1"/>
    <property type="molecule type" value="Genomic_DNA"/>
</dbReference>
<evidence type="ECO:0000313" key="2">
    <source>
        <dbReference type="Proteomes" id="UP000828941"/>
    </source>
</evidence>
<dbReference type="Proteomes" id="UP000828941">
    <property type="component" value="Chromosome 4"/>
</dbReference>
<proteinExistence type="predicted"/>
<gene>
    <name evidence="1" type="ORF">L6164_009762</name>
</gene>
<protein>
    <submittedName>
        <fullName evidence="1">Uncharacterized protein</fullName>
    </submittedName>
</protein>
<evidence type="ECO:0000313" key="1">
    <source>
        <dbReference type="EMBL" id="KAI4349127.1"/>
    </source>
</evidence>
<sequence>MEAGKSLFCSSAPLPPRTHHRSVLPSFSSPSSTSVLIIHEQAVPAVTFKSPNFAARNSPTSVSLKEQRKEYKILLGMYKADKTSQATLNTRQMDMASVDEENNLGSVDHLAHDFRQQLHLWPHLQNLLPSLQTEEVAASSMLLPVTDSEKIVDSKQPVSVAEGLKLTKTDDDDSLHLLLGSTSLADSSLGRIKTVRSTRLLERQSRKRKVPKSKFQGSESYIAKKADAQGRLHAEKKKNKGFDQNDPLRLFLRGAGTQQRLTLEEEFQLITRLQDLLRLEKVKSRLQSQFGRKPTLAEWAEGVGLSCQVLQTQLHSGKTSREKLINAHLRMVVHIAKHYQGRGLSLQDLLQEGSMGLIRSVEKFKAQADCRFGSYAYWWIRQTIRMAIFQHSRTLRLPVNVATDLGKVMKAKKLYIQEGNLHPTKEELTRRVGVTVDQLEKLLFAARIPLSMQQTVWADEDTTFQEITADPAIETPELSVTKQMMRRHVRNLLSILTPKERRLIRLRFGMEDGQPKTLSGIGEVFGVGKERARQLESRALCKLKRCLVSQGLDAFTAVWGEIRRITPSNCQESFMAMNDSNTSHSANQQQQQQSCDPCKSFGQKCSHLVKKQRAKFYILRRCIAMLLCWHERGEH</sequence>
<keyword evidence="2" id="KW-1185">Reference proteome</keyword>